<evidence type="ECO:0000313" key="2">
    <source>
        <dbReference type="Proteomes" id="UP000789920"/>
    </source>
</evidence>
<gene>
    <name evidence="1" type="ORF">RPERSI_LOCUS13151</name>
</gene>
<reference evidence="1" key="1">
    <citation type="submission" date="2021-06" db="EMBL/GenBank/DDBJ databases">
        <authorList>
            <person name="Kallberg Y."/>
            <person name="Tangrot J."/>
            <person name="Rosling A."/>
        </authorList>
    </citation>
    <scope>NUCLEOTIDE SEQUENCE</scope>
    <source>
        <strain evidence="1">MA461A</strain>
    </source>
</reference>
<comment type="caution">
    <text evidence="1">The sequence shown here is derived from an EMBL/GenBank/DDBJ whole genome shotgun (WGS) entry which is preliminary data.</text>
</comment>
<organism evidence="1 2">
    <name type="scientific">Racocetra persica</name>
    <dbReference type="NCBI Taxonomy" id="160502"/>
    <lineage>
        <taxon>Eukaryota</taxon>
        <taxon>Fungi</taxon>
        <taxon>Fungi incertae sedis</taxon>
        <taxon>Mucoromycota</taxon>
        <taxon>Glomeromycotina</taxon>
        <taxon>Glomeromycetes</taxon>
        <taxon>Diversisporales</taxon>
        <taxon>Gigasporaceae</taxon>
        <taxon>Racocetra</taxon>
    </lineage>
</organism>
<name>A0ACA9Q7M5_9GLOM</name>
<evidence type="ECO:0000313" key="1">
    <source>
        <dbReference type="EMBL" id="CAG8740973.1"/>
    </source>
</evidence>
<accession>A0ACA9Q7M5</accession>
<sequence length="45" mass="5183">MKKIIPQPVVPKTEEVGQLEQEQKLSEEQKVVFIERKNDASSSEK</sequence>
<protein>
    <submittedName>
        <fullName evidence="1">19888_t:CDS:1</fullName>
    </submittedName>
</protein>
<dbReference type="Proteomes" id="UP000789920">
    <property type="component" value="Unassembled WGS sequence"/>
</dbReference>
<dbReference type="EMBL" id="CAJVQC010028880">
    <property type="protein sequence ID" value="CAG8740973.1"/>
    <property type="molecule type" value="Genomic_DNA"/>
</dbReference>
<feature type="non-terminal residue" evidence="1">
    <location>
        <position position="45"/>
    </location>
</feature>
<proteinExistence type="predicted"/>
<keyword evidence="2" id="KW-1185">Reference proteome</keyword>